<accession>A0A927GVP8</accession>
<dbReference type="PANTHER" id="PTHR43007">
    <property type="entry name" value="2-PHOSPHO-L-LACTATE TRANSFERASE"/>
    <property type="match status" value="1"/>
</dbReference>
<dbReference type="Pfam" id="PF01933">
    <property type="entry name" value="CofD"/>
    <property type="match status" value="1"/>
</dbReference>
<name>A0A927GVP8_9GAMM</name>
<dbReference type="Gene3D" id="3.40.50.10680">
    <property type="entry name" value="CofD-like domains"/>
    <property type="match status" value="1"/>
</dbReference>
<dbReference type="RefSeq" id="WP_190763013.1">
    <property type="nucleotide sequence ID" value="NZ_JACXLD010000002.1"/>
</dbReference>
<dbReference type="NCBIfam" id="TIGR01819">
    <property type="entry name" value="F420_cofD"/>
    <property type="match status" value="1"/>
</dbReference>
<reference evidence="3" key="1">
    <citation type="submission" date="2020-09" db="EMBL/GenBank/DDBJ databases">
        <authorList>
            <person name="Yoon J.-W."/>
        </authorList>
    </citation>
    <scope>NUCLEOTIDE SEQUENCE</scope>
    <source>
        <strain evidence="3">KMU-158</strain>
    </source>
</reference>
<dbReference type="Proteomes" id="UP000610558">
    <property type="component" value="Unassembled WGS sequence"/>
</dbReference>
<dbReference type="HAMAP" id="MF_01257">
    <property type="entry name" value="CofD"/>
    <property type="match status" value="1"/>
</dbReference>
<keyword evidence="1 3" id="KW-0808">Transferase</keyword>
<gene>
    <name evidence="3" type="ORF">IB286_04715</name>
</gene>
<dbReference type="PANTHER" id="PTHR43007:SF1">
    <property type="entry name" value="2-PHOSPHO-L-LACTATE TRANSFERASE"/>
    <property type="match status" value="1"/>
</dbReference>
<keyword evidence="2" id="KW-0460">Magnesium</keyword>
<dbReference type="InterPro" id="IPR038136">
    <property type="entry name" value="CofD-like_dom_sf"/>
</dbReference>
<dbReference type="InterPro" id="IPR002882">
    <property type="entry name" value="CofD"/>
</dbReference>
<evidence type="ECO:0000256" key="2">
    <source>
        <dbReference type="ARBA" id="ARBA00022842"/>
    </source>
</evidence>
<proteinExistence type="inferred from homology"/>
<dbReference type="AlphaFoldDB" id="A0A927GVP8"/>
<dbReference type="GO" id="GO:0000287">
    <property type="term" value="F:magnesium ion binding"/>
    <property type="evidence" value="ECO:0007669"/>
    <property type="project" value="InterPro"/>
</dbReference>
<dbReference type="Gene3D" id="1.10.8.240">
    <property type="entry name" value="CofD-like domain"/>
    <property type="match status" value="1"/>
</dbReference>
<keyword evidence="4" id="KW-1185">Reference proteome</keyword>
<dbReference type="InterPro" id="IPR010115">
    <property type="entry name" value="FbiA/CofD"/>
</dbReference>
<dbReference type="CDD" id="cd07186">
    <property type="entry name" value="CofD_like"/>
    <property type="match status" value="1"/>
</dbReference>
<organism evidence="3 4">
    <name type="scientific">Spongiibacter pelagi</name>
    <dbReference type="NCBI Taxonomy" id="2760804"/>
    <lineage>
        <taxon>Bacteria</taxon>
        <taxon>Pseudomonadati</taxon>
        <taxon>Pseudomonadota</taxon>
        <taxon>Gammaproteobacteria</taxon>
        <taxon>Cellvibrionales</taxon>
        <taxon>Spongiibacteraceae</taxon>
        <taxon>Spongiibacter</taxon>
    </lineage>
</organism>
<sequence length="324" mass="34874">MTAISNGKILALSGGVGGAKLARGLAEVLAPAQLNIVVNTADDFDYWGLRICPDLDSVMYALADRNDTVRGWGLQNESWRTLDAMGNLGAENWFQLGDLDLATHLFRSQRLREGQTLTQITEGLCKSMNVPARLLPMTEQAVATQVHCSEGQLGFQEYFVRERCAPVVKSLEFAGVESAKPTAAILATLADPDLRGIILCPSNPFLSIDPIFAVPGMLPAIIESQVPVIAVSPIVAGLAVKGPAAKLMQELNMPVSADQVARYYQQRYPGLLQGFIIDTSDAQLASEFDTLGLAVKVRPTLMTDIASKAELAEQCLGFLNELAN</sequence>
<dbReference type="EC" id="2.7.8.28" evidence="3"/>
<evidence type="ECO:0000256" key="1">
    <source>
        <dbReference type="ARBA" id="ARBA00022679"/>
    </source>
</evidence>
<dbReference type="EMBL" id="JACXLD010000002">
    <property type="protein sequence ID" value="MBD2858303.1"/>
    <property type="molecule type" value="Genomic_DNA"/>
</dbReference>
<comment type="caution">
    <text evidence="3">The sequence shown here is derived from an EMBL/GenBank/DDBJ whole genome shotgun (WGS) entry which is preliminary data.</text>
</comment>
<evidence type="ECO:0000313" key="4">
    <source>
        <dbReference type="Proteomes" id="UP000610558"/>
    </source>
</evidence>
<dbReference type="GO" id="GO:0043743">
    <property type="term" value="F:LPPG:FO 2-phospho-L-lactate transferase activity"/>
    <property type="evidence" value="ECO:0007669"/>
    <property type="project" value="UniProtKB-EC"/>
</dbReference>
<dbReference type="SUPFAM" id="SSF142338">
    <property type="entry name" value="CofD-like"/>
    <property type="match status" value="1"/>
</dbReference>
<protein>
    <submittedName>
        <fullName evidence="3">2-phospho-L-lactate transferase</fullName>
        <ecNumber evidence="3">2.7.8.28</ecNumber>
    </submittedName>
</protein>
<evidence type="ECO:0000313" key="3">
    <source>
        <dbReference type="EMBL" id="MBD2858303.1"/>
    </source>
</evidence>